<evidence type="ECO:0000256" key="1">
    <source>
        <dbReference type="SAM" id="SignalP"/>
    </source>
</evidence>
<feature type="signal peptide" evidence="1">
    <location>
        <begin position="1"/>
        <end position="18"/>
    </location>
</feature>
<evidence type="ECO:0000313" key="2">
    <source>
        <dbReference type="EMBL" id="MBW6532421.1"/>
    </source>
</evidence>
<keyword evidence="1" id="KW-0732">Signal</keyword>
<proteinExistence type="predicted"/>
<feature type="chain" id="PRO_5045522047" description="Lipoprotein" evidence="1">
    <location>
        <begin position="19"/>
        <end position="118"/>
    </location>
</feature>
<accession>A0ABS7BS74</accession>
<keyword evidence="3" id="KW-1185">Reference proteome</keyword>
<dbReference type="PROSITE" id="PS51257">
    <property type="entry name" value="PROKAR_LIPOPROTEIN"/>
    <property type="match status" value="1"/>
</dbReference>
<name>A0ABS7BS74_9SPHN</name>
<evidence type="ECO:0008006" key="4">
    <source>
        <dbReference type="Google" id="ProtNLM"/>
    </source>
</evidence>
<sequence>MIARPFLPLALPVLLALAGCGGGETANQATAAVPRGDYVAKMQALNEKERNVALFRAIRDAGRSCQQVDRSVPTDPVAGKAAWVATCDDQSAWLITLDDSGTATVTDARAIAGRSATG</sequence>
<organism evidence="2 3">
    <name type="scientific">Sphingomonas citri</name>
    <dbReference type="NCBI Taxonomy" id="2862499"/>
    <lineage>
        <taxon>Bacteria</taxon>
        <taxon>Pseudomonadati</taxon>
        <taxon>Pseudomonadota</taxon>
        <taxon>Alphaproteobacteria</taxon>
        <taxon>Sphingomonadales</taxon>
        <taxon>Sphingomonadaceae</taxon>
        <taxon>Sphingomonas</taxon>
    </lineage>
</organism>
<protein>
    <recommendedName>
        <fullName evidence="4">Lipoprotein</fullName>
    </recommendedName>
</protein>
<dbReference type="RefSeq" id="WP_219749833.1">
    <property type="nucleotide sequence ID" value="NZ_JAHXZN010000007.1"/>
</dbReference>
<comment type="caution">
    <text evidence="2">The sequence shown here is derived from an EMBL/GenBank/DDBJ whole genome shotgun (WGS) entry which is preliminary data.</text>
</comment>
<dbReference type="Proteomes" id="UP000759103">
    <property type="component" value="Unassembled WGS sequence"/>
</dbReference>
<evidence type="ECO:0000313" key="3">
    <source>
        <dbReference type="Proteomes" id="UP000759103"/>
    </source>
</evidence>
<dbReference type="EMBL" id="JAHXZN010000007">
    <property type="protein sequence ID" value="MBW6532421.1"/>
    <property type="molecule type" value="Genomic_DNA"/>
</dbReference>
<gene>
    <name evidence="2" type="ORF">KZ820_16895</name>
</gene>
<reference evidence="2 3" key="1">
    <citation type="submission" date="2021-07" db="EMBL/GenBank/DDBJ databases">
        <title>Sphingomonas sp.</title>
        <authorList>
            <person name="Feng G."/>
            <person name="Li J."/>
            <person name="Pan M."/>
        </authorList>
    </citation>
    <scope>NUCLEOTIDE SEQUENCE [LARGE SCALE GENOMIC DNA]</scope>
    <source>
        <strain evidence="2 3">RRHST34</strain>
    </source>
</reference>